<dbReference type="InterPro" id="IPR027417">
    <property type="entry name" value="P-loop_NTPase"/>
</dbReference>
<evidence type="ECO:0000259" key="9">
    <source>
        <dbReference type="Pfam" id="PF02223"/>
    </source>
</evidence>
<evidence type="ECO:0000313" key="10">
    <source>
        <dbReference type="EMBL" id="PIY59718.1"/>
    </source>
</evidence>
<organism evidence="10 11">
    <name type="scientific">Candidatus Wolfebacteria bacterium CG_4_10_14_0_8_um_filter_37_11</name>
    <dbReference type="NCBI Taxonomy" id="1975062"/>
    <lineage>
        <taxon>Bacteria</taxon>
        <taxon>Candidatus Wolfeibacteriota</taxon>
    </lineage>
</organism>
<comment type="catalytic activity">
    <reaction evidence="7 8">
        <text>dTMP + ATP = dTDP + ADP</text>
        <dbReference type="Rhea" id="RHEA:13517"/>
        <dbReference type="ChEBI" id="CHEBI:30616"/>
        <dbReference type="ChEBI" id="CHEBI:58369"/>
        <dbReference type="ChEBI" id="CHEBI:63528"/>
        <dbReference type="ChEBI" id="CHEBI:456216"/>
        <dbReference type="EC" id="2.7.4.9"/>
    </reaction>
</comment>
<keyword evidence="5 8" id="KW-0418">Kinase</keyword>
<proteinExistence type="inferred from homology"/>
<dbReference type="Proteomes" id="UP000230363">
    <property type="component" value="Unassembled WGS sequence"/>
</dbReference>
<dbReference type="GO" id="GO:0004798">
    <property type="term" value="F:dTMP kinase activity"/>
    <property type="evidence" value="ECO:0007669"/>
    <property type="project" value="UniProtKB-UniRule"/>
</dbReference>
<dbReference type="InterPro" id="IPR018094">
    <property type="entry name" value="Thymidylate_kinase"/>
</dbReference>
<dbReference type="EC" id="2.7.4.9" evidence="8"/>
<gene>
    <name evidence="8 10" type="primary">tmk</name>
    <name evidence="10" type="ORF">COY96_00325</name>
</gene>
<reference evidence="11" key="1">
    <citation type="submission" date="2017-09" db="EMBL/GenBank/DDBJ databases">
        <title>Depth-based differentiation of microbial function through sediment-hosted aquifers and enrichment of novel symbionts in the deep terrestrial subsurface.</title>
        <authorList>
            <person name="Probst A.J."/>
            <person name="Ladd B."/>
            <person name="Jarett J.K."/>
            <person name="Geller-Mcgrath D.E."/>
            <person name="Sieber C.M.K."/>
            <person name="Emerson J.B."/>
            <person name="Anantharaman K."/>
            <person name="Thomas B.C."/>
            <person name="Malmstrom R."/>
            <person name="Stieglmeier M."/>
            <person name="Klingl A."/>
            <person name="Woyke T."/>
            <person name="Ryan C.M."/>
            <person name="Banfield J.F."/>
        </authorList>
    </citation>
    <scope>NUCLEOTIDE SEQUENCE [LARGE SCALE GENOMIC DNA]</scope>
</reference>
<sequence length="204" mass="23479">MKGKFIVLDGLDGSGKGTQVKLLANYFFDSNKKNHIFLTREPYNSEHYEEIRKLLKSGLNPRDNAERLAELFVADRRVHAALIESLLSQGIDVVSDRYKYSTLAYQQTQGISLQKLIDMHKGILIPDLTLIIDTLAEIALERIIKDEGREYKEVFEQKDFQEKLRENYLAFSEQLADEKIIVIDGNKSIAKVFESIKKEVEKIL</sequence>
<evidence type="ECO:0000256" key="4">
    <source>
        <dbReference type="ARBA" id="ARBA00022741"/>
    </source>
</evidence>
<comment type="similarity">
    <text evidence="1 8">Belongs to the thymidylate kinase family.</text>
</comment>
<evidence type="ECO:0000256" key="7">
    <source>
        <dbReference type="ARBA" id="ARBA00048743"/>
    </source>
</evidence>
<dbReference type="GO" id="GO:0006235">
    <property type="term" value="P:dTTP biosynthetic process"/>
    <property type="evidence" value="ECO:0007669"/>
    <property type="project" value="UniProtKB-UniRule"/>
</dbReference>
<dbReference type="InterPro" id="IPR018095">
    <property type="entry name" value="Thymidylate_kin_CS"/>
</dbReference>
<dbReference type="PROSITE" id="PS01331">
    <property type="entry name" value="THYMIDYLATE_KINASE"/>
    <property type="match status" value="1"/>
</dbReference>
<comment type="caution">
    <text evidence="8">Lacks conserved residue(s) required for the propagation of feature annotation.</text>
</comment>
<feature type="domain" description="Thymidylate kinase-like" evidence="9">
    <location>
        <begin position="8"/>
        <end position="196"/>
    </location>
</feature>
<dbReference type="CDD" id="cd01672">
    <property type="entry name" value="TMPK"/>
    <property type="match status" value="1"/>
</dbReference>
<protein>
    <recommendedName>
        <fullName evidence="8">Thymidylate kinase</fullName>
        <ecNumber evidence="8">2.7.4.9</ecNumber>
    </recommendedName>
    <alternativeName>
        <fullName evidence="8">dTMP kinase</fullName>
    </alternativeName>
</protein>
<evidence type="ECO:0000256" key="2">
    <source>
        <dbReference type="ARBA" id="ARBA00022679"/>
    </source>
</evidence>
<comment type="function">
    <text evidence="8">Phosphorylation of dTMP to form dTDP in both de novo and salvage pathways of dTTP synthesis.</text>
</comment>
<dbReference type="GO" id="GO:0006227">
    <property type="term" value="P:dUDP biosynthetic process"/>
    <property type="evidence" value="ECO:0007669"/>
    <property type="project" value="TreeGrafter"/>
</dbReference>
<dbReference type="GO" id="GO:0005737">
    <property type="term" value="C:cytoplasm"/>
    <property type="evidence" value="ECO:0007669"/>
    <property type="project" value="TreeGrafter"/>
</dbReference>
<evidence type="ECO:0000256" key="6">
    <source>
        <dbReference type="ARBA" id="ARBA00022840"/>
    </source>
</evidence>
<dbReference type="Pfam" id="PF02223">
    <property type="entry name" value="Thymidylate_kin"/>
    <property type="match status" value="1"/>
</dbReference>
<comment type="caution">
    <text evidence="10">The sequence shown here is derived from an EMBL/GenBank/DDBJ whole genome shotgun (WGS) entry which is preliminary data.</text>
</comment>
<dbReference type="GO" id="GO:0005524">
    <property type="term" value="F:ATP binding"/>
    <property type="evidence" value="ECO:0007669"/>
    <property type="project" value="UniProtKB-UniRule"/>
</dbReference>
<dbReference type="InterPro" id="IPR039430">
    <property type="entry name" value="Thymidylate_kin-like_dom"/>
</dbReference>
<evidence type="ECO:0000256" key="1">
    <source>
        <dbReference type="ARBA" id="ARBA00009776"/>
    </source>
</evidence>
<evidence type="ECO:0000256" key="8">
    <source>
        <dbReference type="HAMAP-Rule" id="MF_00165"/>
    </source>
</evidence>
<dbReference type="NCBIfam" id="TIGR00041">
    <property type="entry name" value="DTMP_kinase"/>
    <property type="match status" value="1"/>
</dbReference>
<name>A0A2M7Q8H2_9BACT</name>
<keyword evidence="3 8" id="KW-0545">Nucleotide biosynthesis</keyword>
<keyword evidence="4 8" id="KW-0547">Nucleotide-binding</keyword>
<dbReference type="EMBL" id="PFKZ01000009">
    <property type="protein sequence ID" value="PIY59718.1"/>
    <property type="molecule type" value="Genomic_DNA"/>
</dbReference>
<dbReference type="AlphaFoldDB" id="A0A2M7Q8H2"/>
<keyword evidence="6 8" id="KW-0067">ATP-binding</keyword>
<dbReference type="PANTHER" id="PTHR10344">
    <property type="entry name" value="THYMIDYLATE KINASE"/>
    <property type="match status" value="1"/>
</dbReference>
<evidence type="ECO:0000256" key="3">
    <source>
        <dbReference type="ARBA" id="ARBA00022727"/>
    </source>
</evidence>
<evidence type="ECO:0000313" key="11">
    <source>
        <dbReference type="Proteomes" id="UP000230363"/>
    </source>
</evidence>
<dbReference type="SUPFAM" id="SSF52540">
    <property type="entry name" value="P-loop containing nucleoside triphosphate hydrolases"/>
    <property type="match status" value="1"/>
</dbReference>
<dbReference type="GO" id="GO:0006233">
    <property type="term" value="P:dTDP biosynthetic process"/>
    <property type="evidence" value="ECO:0007669"/>
    <property type="project" value="InterPro"/>
</dbReference>
<evidence type="ECO:0000256" key="5">
    <source>
        <dbReference type="ARBA" id="ARBA00022777"/>
    </source>
</evidence>
<dbReference type="Gene3D" id="3.40.50.300">
    <property type="entry name" value="P-loop containing nucleotide triphosphate hydrolases"/>
    <property type="match status" value="1"/>
</dbReference>
<dbReference type="PANTHER" id="PTHR10344:SF4">
    <property type="entry name" value="UMP-CMP KINASE 2, MITOCHONDRIAL"/>
    <property type="match status" value="1"/>
</dbReference>
<accession>A0A2M7Q8H2</accession>
<dbReference type="HAMAP" id="MF_00165">
    <property type="entry name" value="Thymidylate_kinase"/>
    <property type="match status" value="1"/>
</dbReference>
<keyword evidence="2 8" id="KW-0808">Transferase</keyword>